<feature type="region of interest" description="Disordered" evidence="1">
    <location>
        <begin position="1"/>
        <end position="21"/>
    </location>
</feature>
<evidence type="ECO:0000256" key="1">
    <source>
        <dbReference type="SAM" id="MobiDB-lite"/>
    </source>
</evidence>
<dbReference type="EMBL" id="AP035884">
    <property type="protein sequence ID" value="BFP54623.1"/>
    <property type="molecule type" value="Genomic_DNA"/>
</dbReference>
<evidence type="ECO:0000313" key="2">
    <source>
        <dbReference type="EMBL" id="BFP54623.1"/>
    </source>
</evidence>
<gene>
    <name evidence="2" type="ORF">SCMC78_44300</name>
</gene>
<dbReference type="KEGG" id="stcm:SCMC78_44300"/>
<sequence>MREGDVDDAGGGKRSGNLRQGAGEGSILLGIHREAWIFLGGQALGWDCSPGRGPTYVWDVVWREHMPGNLLESEPSWEMSPV</sequence>
<accession>A0AB33KLW2</accession>
<dbReference type="AlphaFoldDB" id="A0AB33KLW2"/>
<name>A0AB33KLW2_9ACTN</name>
<organism evidence="2">
    <name type="scientific">Streptomyces sp. CMC78</name>
    <dbReference type="NCBI Taxonomy" id="3231512"/>
    <lineage>
        <taxon>Bacteria</taxon>
        <taxon>Bacillati</taxon>
        <taxon>Actinomycetota</taxon>
        <taxon>Actinomycetes</taxon>
        <taxon>Kitasatosporales</taxon>
        <taxon>Streptomycetaceae</taxon>
        <taxon>Streptomyces</taxon>
    </lineage>
</organism>
<protein>
    <submittedName>
        <fullName evidence="2">Uncharacterized protein</fullName>
    </submittedName>
</protein>
<proteinExistence type="predicted"/>
<reference evidence="2" key="1">
    <citation type="submission" date="2024-07" db="EMBL/GenBank/DDBJ databases">
        <title>Complete genome sequences of cellulolytic bacteria, Kitasatospora sp. CMC57 and Streptomyces sp. CMC78, isolated from Japanese agricultural soil.</title>
        <authorList>
            <person name="Hashimoto T."/>
            <person name="Ito M."/>
            <person name="Iwamoto M."/>
            <person name="Fukahori D."/>
            <person name="Shoda T."/>
            <person name="Sakoda M."/>
            <person name="Morohoshi T."/>
            <person name="Mitsuboshi M."/>
            <person name="Nishizawa T."/>
        </authorList>
    </citation>
    <scope>NUCLEOTIDE SEQUENCE</scope>
    <source>
        <strain evidence="2">CMC78</strain>
    </source>
</reference>